<dbReference type="RefSeq" id="WP_377186567.1">
    <property type="nucleotide sequence ID" value="NZ_JBHUOG010000002.1"/>
</dbReference>
<protein>
    <submittedName>
        <fullName evidence="1">Uncharacterized protein</fullName>
    </submittedName>
</protein>
<comment type="caution">
    <text evidence="1">The sequence shown here is derived from an EMBL/GenBank/DDBJ whole genome shotgun (WGS) entry which is preliminary data.</text>
</comment>
<gene>
    <name evidence="1" type="ORF">ACFS27_20265</name>
</gene>
<sequence>MTGPRWFAAQYEVGQREQQQILAALHRFRDLEHVELPEEEGGALRHARRREVETVIEAAIAAYEVAMSKG</sequence>
<dbReference type="EMBL" id="JBHUOG010000002">
    <property type="protein sequence ID" value="MFD2795907.1"/>
    <property type="molecule type" value="Genomic_DNA"/>
</dbReference>
<evidence type="ECO:0000313" key="1">
    <source>
        <dbReference type="EMBL" id="MFD2795907.1"/>
    </source>
</evidence>
<reference evidence="2" key="1">
    <citation type="journal article" date="2019" name="Int. J. Syst. Evol. Microbiol.">
        <title>The Global Catalogue of Microorganisms (GCM) 10K type strain sequencing project: providing services to taxonomists for standard genome sequencing and annotation.</title>
        <authorList>
            <consortium name="The Broad Institute Genomics Platform"/>
            <consortium name="The Broad Institute Genome Sequencing Center for Infectious Disease"/>
            <person name="Wu L."/>
            <person name="Ma J."/>
        </authorList>
    </citation>
    <scope>NUCLEOTIDE SEQUENCE [LARGE SCALE GENOMIC DNA]</scope>
    <source>
        <strain evidence="2">CCM 7044</strain>
    </source>
</reference>
<dbReference type="Proteomes" id="UP001597479">
    <property type="component" value="Unassembled WGS sequence"/>
</dbReference>
<proteinExistence type="predicted"/>
<organism evidence="1 2">
    <name type="scientific">Promicromonospora vindobonensis</name>
    <dbReference type="NCBI Taxonomy" id="195748"/>
    <lineage>
        <taxon>Bacteria</taxon>
        <taxon>Bacillati</taxon>
        <taxon>Actinomycetota</taxon>
        <taxon>Actinomycetes</taxon>
        <taxon>Micrococcales</taxon>
        <taxon>Promicromonosporaceae</taxon>
        <taxon>Promicromonospora</taxon>
    </lineage>
</organism>
<name>A0ABW5VYB5_9MICO</name>
<evidence type="ECO:0000313" key="2">
    <source>
        <dbReference type="Proteomes" id="UP001597479"/>
    </source>
</evidence>
<accession>A0ABW5VYB5</accession>
<keyword evidence="2" id="KW-1185">Reference proteome</keyword>